<dbReference type="InterPro" id="IPR050553">
    <property type="entry name" value="Thioredoxin_ResA/DsbE_sf"/>
</dbReference>
<dbReference type="GO" id="GO:0016491">
    <property type="term" value="F:oxidoreductase activity"/>
    <property type="evidence" value="ECO:0007669"/>
    <property type="project" value="InterPro"/>
</dbReference>
<dbReference type="CDD" id="cd03011">
    <property type="entry name" value="TlpA_like_ScsD_MtbDsbE"/>
    <property type="match status" value="1"/>
</dbReference>
<gene>
    <name evidence="3" type="ORF">RZ57_02725</name>
</gene>
<sequence length="172" mass="19907">MAKKSVLLTRFIKNILSYGLIFIALSVIIDWYRKPTEPHQFAQQVLYDLDQQPRIIAQLSHQQPMLLYFWGTWCRYCQFTSAAVQQLANEKIPILTIALKSGDEQDISNNYLTQQKYTFPTINDPDGNIAKNWTIQATPTIIFIKDGKIVEYTTGLTSYWGLKSRLWLANLN</sequence>
<accession>A0AAC8ZAE6</accession>
<dbReference type="Proteomes" id="UP000060132">
    <property type="component" value="Chromosome"/>
</dbReference>
<reference evidence="3 4" key="1">
    <citation type="journal article" date="2015" name="PLoS Negl. Trop. Dis.">
        <title>Haemophilus ducreyi Cutaneous Ulcer Strains Are Nearly Identical to Class I Genital Ulcer Strains.</title>
        <authorList>
            <person name="Gangaiah D."/>
            <person name="Webb K.M."/>
            <person name="Humphreys T.L."/>
            <person name="Fortney K.R."/>
            <person name="Toh E."/>
            <person name="Tai A."/>
            <person name="Katz S.S."/>
            <person name="Pillay A."/>
            <person name="Chen C.Y."/>
            <person name="Roberts S.A."/>
            <person name="Munson R.S.Jr."/>
            <person name="Spinola S.M."/>
        </authorList>
    </citation>
    <scope>NUCLEOTIDE SEQUENCE [LARGE SCALE GENOMIC DNA]</scope>
    <source>
        <strain evidence="4">CLU2</strain>
    </source>
</reference>
<dbReference type="InterPro" id="IPR013766">
    <property type="entry name" value="Thioredoxin_domain"/>
</dbReference>
<dbReference type="GO" id="GO:0016209">
    <property type="term" value="F:antioxidant activity"/>
    <property type="evidence" value="ECO:0007669"/>
    <property type="project" value="InterPro"/>
</dbReference>
<dbReference type="EMBL" id="CP011219">
    <property type="protein sequence ID" value="AKO32125.1"/>
    <property type="molecule type" value="Genomic_DNA"/>
</dbReference>
<keyword evidence="1" id="KW-0472">Membrane</keyword>
<feature type="transmembrane region" description="Helical" evidence="1">
    <location>
        <begin position="12"/>
        <end position="32"/>
    </location>
</feature>
<name>A0AAC8ZAE6_HAEDC</name>
<proteinExistence type="predicted"/>
<dbReference type="InterPro" id="IPR036249">
    <property type="entry name" value="Thioredoxin-like_sf"/>
</dbReference>
<evidence type="ECO:0000259" key="2">
    <source>
        <dbReference type="PROSITE" id="PS51352"/>
    </source>
</evidence>
<protein>
    <submittedName>
        <fullName evidence="3">Thioredoxin</fullName>
    </submittedName>
</protein>
<dbReference type="PROSITE" id="PS51352">
    <property type="entry name" value="THIOREDOXIN_2"/>
    <property type="match status" value="1"/>
</dbReference>
<evidence type="ECO:0000313" key="3">
    <source>
        <dbReference type="EMBL" id="AKO32125.1"/>
    </source>
</evidence>
<dbReference type="AlphaFoldDB" id="A0AAC8ZAE6"/>
<keyword evidence="1" id="KW-1133">Transmembrane helix</keyword>
<dbReference type="InterPro" id="IPR000866">
    <property type="entry name" value="AhpC/TSA"/>
</dbReference>
<dbReference type="Gene3D" id="3.40.30.10">
    <property type="entry name" value="Glutaredoxin"/>
    <property type="match status" value="1"/>
</dbReference>
<dbReference type="PANTHER" id="PTHR42852">
    <property type="entry name" value="THIOL:DISULFIDE INTERCHANGE PROTEIN DSBE"/>
    <property type="match status" value="1"/>
</dbReference>
<evidence type="ECO:0000256" key="1">
    <source>
        <dbReference type="SAM" id="Phobius"/>
    </source>
</evidence>
<evidence type="ECO:0000313" key="4">
    <source>
        <dbReference type="Proteomes" id="UP000060132"/>
    </source>
</evidence>
<dbReference type="Pfam" id="PF00578">
    <property type="entry name" value="AhpC-TSA"/>
    <property type="match status" value="1"/>
</dbReference>
<dbReference type="SUPFAM" id="SSF52833">
    <property type="entry name" value="Thioredoxin-like"/>
    <property type="match status" value="1"/>
</dbReference>
<dbReference type="PANTHER" id="PTHR42852:SF17">
    <property type="entry name" value="THIOREDOXIN-LIKE PROTEIN HI_1115"/>
    <property type="match status" value="1"/>
</dbReference>
<dbReference type="RefSeq" id="WP_010944666.1">
    <property type="nucleotide sequence ID" value="NZ_CP011218.1"/>
</dbReference>
<dbReference type="OMA" id="YVWATWC"/>
<keyword evidence="1" id="KW-0812">Transmembrane</keyword>
<organism evidence="3 4">
    <name type="scientific">Haemophilus ducreyi</name>
    <dbReference type="NCBI Taxonomy" id="730"/>
    <lineage>
        <taxon>Bacteria</taxon>
        <taxon>Pseudomonadati</taxon>
        <taxon>Pseudomonadota</taxon>
        <taxon>Gammaproteobacteria</taxon>
        <taxon>Pasteurellales</taxon>
        <taxon>Pasteurellaceae</taxon>
        <taxon>Haemophilus</taxon>
    </lineage>
</organism>
<feature type="domain" description="Thioredoxin" evidence="2">
    <location>
        <begin position="35"/>
        <end position="172"/>
    </location>
</feature>